<sequence length="122" mass="13355">MKLPVLTPRMMTVLTGIAIFTALAPATVMAAAPTVIWLDGVTSDTGPGLCSWMILLAASLTALVGLLACLVVWGWPLAIIFLAVRAIRALRRRFPRARRANADKDHDRPDRMSQHTKRPNAR</sequence>
<proteinExistence type="predicted"/>
<evidence type="ECO:0000256" key="2">
    <source>
        <dbReference type="SAM" id="Phobius"/>
    </source>
</evidence>
<comment type="caution">
    <text evidence="3">The sequence shown here is derived from an EMBL/GenBank/DDBJ whole genome shotgun (WGS) entry which is preliminary data.</text>
</comment>
<dbReference type="AlphaFoldDB" id="T5KE37"/>
<dbReference type="PATRIC" id="fig|1333857.3.peg.2908"/>
<organism evidence="3 4">
    <name type="scientific">Microbacterium maritypicum MF109</name>
    <dbReference type="NCBI Taxonomy" id="1333857"/>
    <lineage>
        <taxon>Bacteria</taxon>
        <taxon>Bacillati</taxon>
        <taxon>Actinomycetota</taxon>
        <taxon>Actinomycetes</taxon>
        <taxon>Micrococcales</taxon>
        <taxon>Microbacteriaceae</taxon>
        <taxon>Microbacterium</taxon>
    </lineage>
</organism>
<feature type="compositionally biased region" description="Basic and acidic residues" evidence="1">
    <location>
        <begin position="100"/>
        <end position="113"/>
    </location>
</feature>
<accession>T5KE37</accession>
<feature type="transmembrane region" description="Helical" evidence="2">
    <location>
        <begin position="54"/>
        <end position="84"/>
    </location>
</feature>
<dbReference type="EMBL" id="ATAO01000206">
    <property type="protein sequence ID" value="EQM74752.1"/>
    <property type="molecule type" value="Genomic_DNA"/>
</dbReference>
<feature type="region of interest" description="Disordered" evidence="1">
    <location>
        <begin position="98"/>
        <end position="122"/>
    </location>
</feature>
<evidence type="ECO:0000313" key="4">
    <source>
        <dbReference type="Proteomes" id="UP000016033"/>
    </source>
</evidence>
<dbReference type="Proteomes" id="UP000016033">
    <property type="component" value="Unassembled WGS sequence"/>
</dbReference>
<keyword evidence="2" id="KW-1133">Transmembrane helix</keyword>
<protein>
    <submittedName>
        <fullName evidence="3">Uncharacterized protein</fullName>
    </submittedName>
</protein>
<reference evidence="3 4" key="1">
    <citation type="journal article" date="2013" name="Genome Announc.">
        <title>Whole-genome sequences of five oyster-associated bacteria show potential for crude oil hydrocarbon degradation.</title>
        <authorList>
            <person name="Chauhan A."/>
            <person name="Green S."/>
            <person name="Pathak A."/>
            <person name="Thomas J."/>
            <person name="Venkatramanan R."/>
        </authorList>
    </citation>
    <scope>NUCLEOTIDE SEQUENCE [LARGE SCALE GENOMIC DNA]</scope>
    <source>
        <strain evidence="3 4">MF109</strain>
    </source>
</reference>
<evidence type="ECO:0000313" key="3">
    <source>
        <dbReference type="EMBL" id="EQM74752.1"/>
    </source>
</evidence>
<gene>
    <name evidence="3" type="ORF">L687_04630</name>
</gene>
<evidence type="ECO:0000256" key="1">
    <source>
        <dbReference type="SAM" id="MobiDB-lite"/>
    </source>
</evidence>
<keyword evidence="2" id="KW-0812">Transmembrane</keyword>
<name>T5KE37_MICMQ</name>
<keyword evidence="2" id="KW-0472">Membrane</keyword>